<feature type="non-terminal residue" evidence="1">
    <location>
        <position position="1"/>
    </location>
</feature>
<organism evidence="1">
    <name type="scientific">Tanacetum cinerariifolium</name>
    <name type="common">Dalmatian daisy</name>
    <name type="synonym">Chrysanthemum cinerariifolium</name>
    <dbReference type="NCBI Taxonomy" id="118510"/>
    <lineage>
        <taxon>Eukaryota</taxon>
        <taxon>Viridiplantae</taxon>
        <taxon>Streptophyta</taxon>
        <taxon>Embryophyta</taxon>
        <taxon>Tracheophyta</taxon>
        <taxon>Spermatophyta</taxon>
        <taxon>Magnoliopsida</taxon>
        <taxon>eudicotyledons</taxon>
        <taxon>Gunneridae</taxon>
        <taxon>Pentapetalae</taxon>
        <taxon>asterids</taxon>
        <taxon>campanulids</taxon>
        <taxon>Asterales</taxon>
        <taxon>Asteraceae</taxon>
        <taxon>Asteroideae</taxon>
        <taxon>Anthemideae</taxon>
        <taxon>Anthemidinae</taxon>
        <taxon>Tanacetum</taxon>
    </lineage>
</organism>
<reference evidence="1" key="1">
    <citation type="journal article" date="2019" name="Sci. Rep.">
        <title>Draft genome of Tanacetum cinerariifolium, the natural source of mosquito coil.</title>
        <authorList>
            <person name="Yamashiro T."/>
            <person name="Shiraishi A."/>
            <person name="Satake H."/>
            <person name="Nakayama K."/>
        </authorList>
    </citation>
    <scope>NUCLEOTIDE SEQUENCE</scope>
</reference>
<proteinExistence type="predicted"/>
<dbReference type="EMBL" id="BKCJ010486589">
    <property type="protein sequence ID" value="GFA78081.1"/>
    <property type="molecule type" value="Genomic_DNA"/>
</dbReference>
<comment type="caution">
    <text evidence="1">The sequence shown here is derived from an EMBL/GenBank/DDBJ whole genome shotgun (WGS) entry which is preliminary data.</text>
</comment>
<accession>A0A699K6A5</accession>
<evidence type="ECO:0000313" key="1">
    <source>
        <dbReference type="EMBL" id="GFA78081.1"/>
    </source>
</evidence>
<dbReference type="AlphaFoldDB" id="A0A699K6A5"/>
<protein>
    <submittedName>
        <fullName evidence="1">Uncharacterized protein</fullName>
    </submittedName>
</protein>
<gene>
    <name evidence="1" type="ORF">Tci_650053</name>
</gene>
<sequence>PQFPLNYESEPGYIENYNSYPYDSSSFPQQELYCENCRVTHEAYQCQPMNEDYYHEQNSCYDSNSIGFDQSQLQQYTVNHPIFNAHNDFFDSQNKITIAQNKIMEQMTSLTSLCEMACQIIQKKQEEKQSEEEQAANARY</sequence>
<name>A0A699K6A5_TANCI</name>